<feature type="region of interest" description="Disordered" evidence="1">
    <location>
        <begin position="1"/>
        <end position="33"/>
    </location>
</feature>
<evidence type="ECO:0000313" key="3">
    <source>
        <dbReference type="Proteomes" id="UP001220022"/>
    </source>
</evidence>
<dbReference type="EMBL" id="JARHTQ010000005">
    <property type="protein sequence ID" value="MDF2256195.1"/>
    <property type="molecule type" value="Genomic_DNA"/>
</dbReference>
<keyword evidence="3" id="KW-1185">Reference proteome</keyword>
<name>A0ABT5YXA8_9ACTN</name>
<dbReference type="Proteomes" id="UP001220022">
    <property type="component" value="Unassembled WGS sequence"/>
</dbReference>
<reference evidence="2 3" key="1">
    <citation type="submission" date="2023-03" db="EMBL/GenBank/DDBJ databases">
        <title>Draft genome sequence of type strain Streptomyces ferralitis JCM 14344.</title>
        <authorList>
            <person name="Klaysubun C."/>
            <person name="Duangmal K."/>
        </authorList>
    </citation>
    <scope>NUCLEOTIDE SEQUENCE [LARGE SCALE GENOMIC DNA]</scope>
    <source>
        <strain evidence="2 3">JCM 14344</strain>
    </source>
</reference>
<proteinExistence type="predicted"/>
<accession>A0ABT5YXA8</accession>
<evidence type="ECO:0000256" key="1">
    <source>
        <dbReference type="SAM" id="MobiDB-lite"/>
    </source>
</evidence>
<protein>
    <submittedName>
        <fullName evidence="2">Uncharacterized protein</fullName>
    </submittedName>
</protein>
<evidence type="ECO:0000313" key="2">
    <source>
        <dbReference type="EMBL" id="MDF2256195.1"/>
    </source>
</evidence>
<sequence>MNANQDADRSAPDTAPPPEAPEDPQPRRQRQRVDVRRRLMALRRW</sequence>
<gene>
    <name evidence="2" type="ORF">P2L57_10765</name>
</gene>
<dbReference type="RefSeq" id="WP_275811866.1">
    <property type="nucleotide sequence ID" value="NZ_BAAANM010000015.1"/>
</dbReference>
<organism evidence="2 3">
    <name type="scientific">Streptantibioticus ferralitis</name>
    <dbReference type="NCBI Taxonomy" id="236510"/>
    <lineage>
        <taxon>Bacteria</taxon>
        <taxon>Bacillati</taxon>
        <taxon>Actinomycetota</taxon>
        <taxon>Actinomycetes</taxon>
        <taxon>Kitasatosporales</taxon>
        <taxon>Streptomycetaceae</taxon>
        <taxon>Streptantibioticus</taxon>
    </lineage>
</organism>
<comment type="caution">
    <text evidence="2">The sequence shown here is derived from an EMBL/GenBank/DDBJ whole genome shotgun (WGS) entry which is preliminary data.</text>
</comment>
<feature type="compositionally biased region" description="Basic and acidic residues" evidence="1">
    <location>
        <begin position="1"/>
        <end position="11"/>
    </location>
</feature>